<keyword evidence="2" id="KW-1185">Reference proteome</keyword>
<accession>A0AAV4QG79</accession>
<dbReference type="AlphaFoldDB" id="A0AAV4QG79"/>
<comment type="caution">
    <text evidence="1">The sequence shown here is derived from an EMBL/GenBank/DDBJ whole genome shotgun (WGS) entry which is preliminary data.</text>
</comment>
<dbReference type="Proteomes" id="UP001054945">
    <property type="component" value="Unassembled WGS sequence"/>
</dbReference>
<evidence type="ECO:0000313" key="1">
    <source>
        <dbReference type="EMBL" id="GIY08302.1"/>
    </source>
</evidence>
<dbReference type="EMBL" id="BPLR01006228">
    <property type="protein sequence ID" value="GIY08302.1"/>
    <property type="molecule type" value="Genomic_DNA"/>
</dbReference>
<reference evidence="1 2" key="1">
    <citation type="submission" date="2021-06" db="EMBL/GenBank/DDBJ databases">
        <title>Caerostris extrusa draft genome.</title>
        <authorList>
            <person name="Kono N."/>
            <person name="Arakawa K."/>
        </authorList>
    </citation>
    <scope>NUCLEOTIDE SEQUENCE [LARGE SCALE GENOMIC DNA]</scope>
</reference>
<proteinExistence type="predicted"/>
<gene>
    <name evidence="1" type="ORF">CEXT_801411</name>
</gene>
<organism evidence="1 2">
    <name type="scientific">Caerostris extrusa</name>
    <name type="common">Bark spider</name>
    <name type="synonym">Caerostris bankana</name>
    <dbReference type="NCBI Taxonomy" id="172846"/>
    <lineage>
        <taxon>Eukaryota</taxon>
        <taxon>Metazoa</taxon>
        <taxon>Ecdysozoa</taxon>
        <taxon>Arthropoda</taxon>
        <taxon>Chelicerata</taxon>
        <taxon>Arachnida</taxon>
        <taxon>Araneae</taxon>
        <taxon>Araneomorphae</taxon>
        <taxon>Entelegynae</taxon>
        <taxon>Araneoidea</taxon>
        <taxon>Araneidae</taxon>
        <taxon>Caerostris</taxon>
    </lineage>
</organism>
<sequence length="83" mass="9656">MEVVEPEIINRLSTKWLYWIGISSVELDSRIFSSWKLHLFTRFDGCHQNGGIPAKAINLRDLERKKKQEKNGTQSSITEIFYG</sequence>
<evidence type="ECO:0000313" key="2">
    <source>
        <dbReference type="Proteomes" id="UP001054945"/>
    </source>
</evidence>
<protein>
    <submittedName>
        <fullName evidence="1">Uncharacterized protein</fullName>
    </submittedName>
</protein>
<name>A0AAV4QG79_CAEEX</name>